<keyword evidence="6" id="KW-0418">Kinase</keyword>
<dbReference type="SUPFAM" id="SSF55785">
    <property type="entry name" value="PYP-like sensor domain (PAS domain)"/>
    <property type="match status" value="5"/>
</dbReference>
<dbReference type="Pfam" id="PF01590">
    <property type="entry name" value="GAF"/>
    <property type="match status" value="2"/>
</dbReference>
<comment type="similarity">
    <text evidence="2">In the N-terminal section; belongs to the phytochrome family.</text>
</comment>
<dbReference type="Pfam" id="PF13426">
    <property type="entry name" value="PAS_9"/>
    <property type="match status" value="2"/>
</dbReference>
<dbReference type="Proteomes" id="UP001065613">
    <property type="component" value="Chromosome"/>
</dbReference>
<accession>A0A977KZR2</accession>
<feature type="modified residue" description="4-aspartylphosphate" evidence="9">
    <location>
        <position position="1527"/>
    </location>
</feature>
<feature type="domain" description="Histidine kinase" evidence="12">
    <location>
        <begin position="1213"/>
        <end position="1448"/>
    </location>
</feature>
<gene>
    <name evidence="16" type="ORF">KA717_09285</name>
</gene>
<dbReference type="SUPFAM" id="SSF55781">
    <property type="entry name" value="GAF domain-like"/>
    <property type="match status" value="2"/>
</dbReference>
<dbReference type="InterPro" id="IPR036097">
    <property type="entry name" value="HisK_dim/P_sf"/>
</dbReference>
<dbReference type="NCBIfam" id="TIGR00229">
    <property type="entry name" value="sensory_box"/>
    <property type="match status" value="5"/>
</dbReference>
<dbReference type="InterPro" id="IPR000014">
    <property type="entry name" value="PAS"/>
</dbReference>
<keyword evidence="7" id="KW-0902">Two-component regulatory system</keyword>
<dbReference type="Pfam" id="PF08447">
    <property type="entry name" value="PAS_3"/>
    <property type="match status" value="2"/>
</dbReference>
<dbReference type="PROSITE" id="PS50109">
    <property type="entry name" value="HIS_KIN"/>
    <property type="match status" value="1"/>
</dbReference>
<evidence type="ECO:0000256" key="4">
    <source>
        <dbReference type="ARBA" id="ARBA00022553"/>
    </source>
</evidence>
<dbReference type="Gene3D" id="3.40.50.2300">
    <property type="match status" value="2"/>
</dbReference>
<evidence type="ECO:0000313" key="16">
    <source>
        <dbReference type="EMBL" id="UXE62867.1"/>
    </source>
</evidence>
<feature type="domain" description="PAS" evidence="14">
    <location>
        <begin position="605"/>
        <end position="669"/>
    </location>
</feature>
<dbReference type="CDD" id="cd00082">
    <property type="entry name" value="HisKA"/>
    <property type="match status" value="1"/>
</dbReference>
<dbReference type="InterPro" id="IPR001610">
    <property type="entry name" value="PAC"/>
</dbReference>
<reference evidence="16" key="1">
    <citation type="submission" date="2021-04" db="EMBL/GenBank/DDBJ databases">
        <title>Genome sequence of Woronichinia naegeliana from Washington state freshwater lake bloom.</title>
        <authorList>
            <person name="Dreher T.W."/>
        </authorList>
    </citation>
    <scope>NUCLEOTIDE SEQUENCE</scope>
    <source>
        <strain evidence="16">WA131</strain>
    </source>
</reference>
<keyword evidence="4 9" id="KW-0597">Phosphoprotein</keyword>
<dbReference type="SMART" id="SM00388">
    <property type="entry name" value="HisKA"/>
    <property type="match status" value="1"/>
</dbReference>
<dbReference type="GO" id="GO:0000155">
    <property type="term" value="F:phosphorelay sensor kinase activity"/>
    <property type="evidence" value="ECO:0007669"/>
    <property type="project" value="InterPro"/>
</dbReference>
<dbReference type="InterPro" id="IPR000700">
    <property type="entry name" value="PAS-assoc_C"/>
</dbReference>
<feature type="domain" description="PAS" evidence="14">
    <location>
        <begin position="154"/>
        <end position="228"/>
    </location>
</feature>
<evidence type="ECO:0000256" key="1">
    <source>
        <dbReference type="ARBA" id="ARBA00000085"/>
    </source>
</evidence>
<dbReference type="PROSITE" id="PS50113">
    <property type="entry name" value="PAC"/>
    <property type="match status" value="5"/>
</dbReference>
<feature type="coiled-coil region" evidence="10">
    <location>
        <begin position="1159"/>
        <end position="1203"/>
    </location>
</feature>
<feature type="domain" description="Phytochrome chromophore attachment site" evidence="11">
    <location>
        <begin position="1019"/>
        <end position="1158"/>
    </location>
</feature>
<evidence type="ECO:0000259" key="13">
    <source>
        <dbReference type="PROSITE" id="PS50110"/>
    </source>
</evidence>
<dbReference type="Gene3D" id="1.10.287.130">
    <property type="match status" value="1"/>
</dbReference>
<evidence type="ECO:0000256" key="6">
    <source>
        <dbReference type="ARBA" id="ARBA00022777"/>
    </source>
</evidence>
<dbReference type="Pfam" id="PF00512">
    <property type="entry name" value="HisKA"/>
    <property type="match status" value="1"/>
</dbReference>
<evidence type="ECO:0000259" key="12">
    <source>
        <dbReference type="PROSITE" id="PS50109"/>
    </source>
</evidence>
<dbReference type="InterPro" id="IPR011006">
    <property type="entry name" value="CheY-like_superfamily"/>
</dbReference>
<dbReference type="PROSITE" id="PS50110">
    <property type="entry name" value="RESPONSE_REGULATORY"/>
    <property type="match status" value="2"/>
</dbReference>
<dbReference type="InterPro" id="IPR004358">
    <property type="entry name" value="Sig_transdc_His_kin-like_C"/>
</dbReference>
<evidence type="ECO:0000256" key="10">
    <source>
        <dbReference type="SAM" id="Coils"/>
    </source>
</evidence>
<protein>
    <recommendedName>
        <fullName evidence="8">Circadian input-output histidine kinase CikA</fullName>
        <ecNumber evidence="3">2.7.13.3</ecNumber>
    </recommendedName>
</protein>
<dbReference type="SMART" id="SM00448">
    <property type="entry name" value="REC"/>
    <property type="match status" value="2"/>
</dbReference>
<dbReference type="InterPro" id="IPR029016">
    <property type="entry name" value="GAF-like_dom_sf"/>
</dbReference>
<dbReference type="InterPro" id="IPR035965">
    <property type="entry name" value="PAS-like_dom_sf"/>
</dbReference>
<dbReference type="GO" id="GO:0005886">
    <property type="term" value="C:plasma membrane"/>
    <property type="evidence" value="ECO:0007669"/>
    <property type="project" value="TreeGrafter"/>
</dbReference>
<dbReference type="InterPro" id="IPR003661">
    <property type="entry name" value="HisK_dim/P_dom"/>
</dbReference>
<dbReference type="PROSITE" id="PS50046">
    <property type="entry name" value="PHYTOCHROME_2"/>
    <property type="match status" value="1"/>
</dbReference>
<evidence type="ECO:0000256" key="8">
    <source>
        <dbReference type="ARBA" id="ARBA00074306"/>
    </source>
</evidence>
<evidence type="ECO:0000256" key="2">
    <source>
        <dbReference type="ARBA" id="ARBA00006402"/>
    </source>
</evidence>
<organism evidence="16">
    <name type="scientific">Woronichinia naegeliana WA131</name>
    <dbReference type="NCBI Taxonomy" id="2824559"/>
    <lineage>
        <taxon>Bacteria</taxon>
        <taxon>Bacillati</taxon>
        <taxon>Cyanobacteriota</taxon>
        <taxon>Cyanophyceae</taxon>
        <taxon>Synechococcales</taxon>
        <taxon>Coelosphaeriaceae</taxon>
        <taxon>Woronichinia</taxon>
    </lineage>
</organism>
<dbReference type="SUPFAM" id="SSF52172">
    <property type="entry name" value="CheY-like"/>
    <property type="match status" value="2"/>
</dbReference>
<dbReference type="Pfam" id="PF00072">
    <property type="entry name" value="Response_reg"/>
    <property type="match status" value="2"/>
</dbReference>
<dbReference type="Gene3D" id="3.30.450.40">
    <property type="match status" value="2"/>
</dbReference>
<evidence type="ECO:0000259" key="15">
    <source>
        <dbReference type="PROSITE" id="PS50113"/>
    </source>
</evidence>
<feature type="domain" description="PAC" evidence="15">
    <location>
        <begin position="822"/>
        <end position="872"/>
    </location>
</feature>
<dbReference type="GO" id="GO:0009927">
    <property type="term" value="F:histidine phosphotransfer kinase activity"/>
    <property type="evidence" value="ECO:0007669"/>
    <property type="project" value="TreeGrafter"/>
</dbReference>
<feature type="domain" description="PAC" evidence="15">
    <location>
        <begin position="671"/>
        <end position="723"/>
    </location>
</feature>
<dbReference type="KEGG" id="wna:KA717_09285"/>
<feature type="domain" description="Response regulatory" evidence="13">
    <location>
        <begin position="1478"/>
        <end position="1594"/>
    </location>
</feature>
<evidence type="ECO:0000256" key="5">
    <source>
        <dbReference type="ARBA" id="ARBA00022679"/>
    </source>
</evidence>
<dbReference type="SMART" id="SM00387">
    <property type="entry name" value="HATPase_c"/>
    <property type="match status" value="1"/>
</dbReference>
<dbReference type="FunFam" id="3.30.450.20:FF:000155">
    <property type="entry name" value="Sensor histidine kinase TodS"/>
    <property type="match status" value="1"/>
</dbReference>
<dbReference type="CDD" id="cd00130">
    <property type="entry name" value="PAS"/>
    <property type="match status" value="5"/>
</dbReference>
<dbReference type="CDD" id="cd16922">
    <property type="entry name" value="HATPase_EvgS-ArcB-TorS-like"/>
    <property type="match status" value="1"/>
</dbReference>
<dbReference type="SMART" id="SM00091">
    <property type="entry name" value="PAS"/>
    <property type="match status" value="5"/>
</dbReference>
<dbReference type="CDD" id="cd00156">
    <property type="entry name" value="REC"/>
    <property type="match status" value="1"/>
</dbReference>
<dbReference type="PANTHER" id="PTHR43047">
    <property type="entry name" value="TWO-COMPONENT HISTIDINE PROTEIN KINASE"/>
    <property type="match status" value="1"/>
</dbReference>
<evidence type="ECO:0000259" key="11">
    <source>
        <dbReference type="PROSITE" id="PS50046"/>
    </source>
</evidence>
<evidence type="ECO:0000256" key="3">
    <source>
        <dbReference type="ARBA" id="ARBA00012438"/>
    </source>
</evidence>
<dbReference type="InterPro" id="IPR005467">
    <property type="entry name" value="His_kinase_dom"/>
</dbReference>
<dbReference type="FunFam" id="3.30.565.10:FF:000010">
    <property type="entry name" value="Sensor histidine kinase RcsC"/>
    <property type="match status" value="1"/>
</dbReference>
<evidence type="ECO:0000256" key="7">
    <source>
        <dbReference type="ARBA" id="ARBA00023012"/>
    </source>
</evidence>
<dbReference type="InterPro" id="IPR003018">
    <property type="entry name" value="GAF"/>
</dbReference>
<dbReference type="FunFam" id="1.10.287.130:FF:000145">
    <property type="entry name" value="Sensory transduction histidine kinase"/>
    <property type="match status" value="1"/>
</dbReference>
<evidence type="ECO:0000256" key="9">
    <source>
        <dbReference type="PROSITE-ProRule" id="PRU00169"/>
    </source>
</evidence>
<name>A0A977KZR2_9CYAN</name>
<feature type="domain" description="PAS" evidence="14">
    <location>
        <begin position="749"/>
        <end position="819"/>
    </location>
</feature>
<feature type="domain" description="PAC" evidence="15">
    <location>
        <begin position="549"/>
        <end position="601"/>
    </location>
</feature>
<dbReference type="InterPro" id="IPR013655">
    <property type="entry name" value="PAS_fold_3"/>
</dbReference>
<dbReference type="InterPro" id="IPR036890">
    <property type="entry name" value="HATPase_C_sf"/>
</dbReference>
<dbReference type="InterPro" id="IPR001789">
    <property type="entry name" value="Sig_transdc_resp-reg_receiver"/>
</dbReference>
<dbReference type="InterPro" id="IPR013656">
    <property type="entry name" value="PAS_4"/>
</dbReference>
<dbReference type="SMART" id="SM00086">
    <property type="entry name" value="PAC"/>
    <property type="match status" value="5"/>
</dbReference>
<dbReference type="InterPro" id="IPR003594">
    <property type="entry name" value="HATPase_dom"/>
</dbReference>
<dbReference type="EC" id="2.7.13.3" evidence="3"/>
<feature type="modified residue" description="4-aspartylphosphate" evidence="9">
    <location>
        <position position="60"/>
    </location>
</feature>
<dbReference type="Gene3D" id="3.30.450.20">
    <property type="entry name" value="PAS domain"/>
    <property type="match status" value="5"/>
</dbReference>
<dbReference type="Pfam" id="PF02518">
    <property type="entry name" value="HATPase_c"/>
    <property type="match status" value="1"/>
</dbReference>
<dbReference type="SUPFAM" id="SSF55874">
    <property type="entry name" value="ATPase domain of HSP90 chaperone/DNA topoisomerase II/histidine kinase"/>
    <property type="match status" value="1"/>
</dbReference>
<dbReference type="EMBL" id="CP073041">
    <property type="protein sequence ID" value="UXE62867.1"/>
    <property type="molecule type" value="Genomic_DNA"/>
</dbReference>
<feature type="domain" description="PAC" evidence="15">
    <location>
        <begin position="230"/>
        <end position="282"/>
    </location>
</feature>
<sequence>MIHQGKEKILLVEDSESDRFVYRRYLKADTENQYEILEAETLAEGLELWRSQSPNLALVDLHLPDGSGLELLEAITALPQDLQIPVIVMTGQGDEKIAVQTLKQGAIDYLVKGDITALTLCRAIRQGLDEGMFPRKVRQLQQQIEIQNSVLKFKDDLFQAIFDNTFQFTGLIAPDGTALEANQTALAVAGLKKEEVIGRPIWETEWFKISRQTQEKLRQSVARAAQGEFIRYEMDIWGANQRVIPIDFSLRPMFNESGEVIYIIPEGRDITDAKRLLIEREQALAALKVQKDFNQLIAKISSRFVEVTDETLDFEIDCSLQLIGEMSQVDTAYLFTLDRDRQTLSMSHEWSQSGSLRQIAIAQNVPFAAFPYSIALILRQQYCCVKDTALLPPEAAVDAAGWQQFNIKSLLSIPLIRNGQTIGMLGLASFSRAIAWDEESIRILTILSQTIANTQARIEAENIRKQNEIELAEWHKRYELAEQASGQMVYEYNFLTNSVIWGANAKLILGYAESDLPLHLSDWMSLIHPEDLSIFQQALEIANIHQTLFFAQYRFRHQAGHYIWLEDRNQWLLNEQGEGIGVVGMIADISDQKKVELLLKKQALVFENITDGVIITDLDGIIIDWNRGAENLYGYTKTEILGKSPSILHKTEEGQRFATEINQTTLQKGHWSGEFTVICKDGTEKITATSTVILRDIQKNNIALIGFNHDITKLKKIEEELRDNNAKLQQFNQELEIRVEERTHALQVSEAFNRQLITEFPIGLACCRLDGQLVYINSNFAQILGRTVEETLNLTYWDITPIKYQEQEVEQLRQLQETGSYGPYEKEYIHKDGHLVAVTLTGLLIQQKGETLIWSSVQDISDRKQAEQQLQNLTNRLKIALNSGAIGCWEWEIGNSIVTWDERVYELYGIPVETTVVFETFVNSLYPDDRQATLTLVQEAVAGNAEYDTEFRVIHPDGSIHFLKCYGAVMRDDQGNPLRVIGVNFEITEQKQAEQTIRQQAEKETLLRQITQRIRESLNLQTIFDTACQEIRQFIQSDRVGIFRFYPESGFDDGEFVAESLKEGCSSVLAIRIHDHCFGEDYAKSYTEGHFQVINDVLQSNLQECHKAVLSQFQIRANLVIPLLCGQQLWGLLCIHSCTAPRIWQPDEIDLIQQIAGQLAIAIQQANLLEQLQQELKERQVAQQQLTERNQQLALSNEELARATRLKDEFLANMSHELRTPLNAILGMTEGLQEQVYGPINPKQLRSLQTIERSGFHLLGLINEILDLAKIESGQLELECGPTAIAPLCRSSLAFIKQQALNKRIQIQTQIPQDLPDIWIDERRIRQVLINLLNNAVKFAPEGGNVTLEATLAVNSAMASLVSDSSPSTQTCLRIAIIDNGIGITPENIPKLFQPFIQVDSALNRQYEGTGLGLALVKRLVELHGGRVSLTSEFGKGSCFTIDLPCPHRERFSSASSPELETENRTESISLQTRRSSSILLVEDNPASASTIVNYLEAKGYRLILAENGEKAIALAQSEKPDLILMDIQMPGMDGLEAIKQIRLNANLAQIPIIALTALAMPGDRDRCLEAGANEYVSKPVRLKQLTSLMQDLLNSSQD</sequence>
<proteinExistence type="inferred from homology"/>
<dbReference type="PRINTS" id="PR00344">
    <property type="entry name" value="BCTRLSENSOR"/>
</dbReference>
<dbReference type="PROSITE" id="PS50112">
    <property type="entry name" value="PAS"/>
    <property type="match status" value="3"/>
</dbReference>
<keyword evidence="5" id="KW-0808">Transferase</keyword>
<dbReference type="InterPro" id="IPR016132">
    <property type="entry name" value="Phyto_chromo_attachment"/>
</dbReference>
<comment type="catalytic activity">
    <reaction evidence="1">
        <text>ATP + protein L-histidine = ADP + protein N-phospho-L-histidine.</text>
        <dbReference type="EC" id="2.7.13.3"/>
    </reaction>
</comment>
<dbReference type="SUPFAM" id="SSF47384">
    <property type="entry name" value="Homodimeric domain of signal transducing histidine kinase"/>
    <property type="match status" value="1"/>
</dbReference>
<feature type="domain" description="Response regulatory" evidence="13">
    <location>
        <begin position="8"/>
        <end position="127"/>
    </location>
</feature>
<dbReference type="PANTHER" id="PTHR43047:SF63">
    <property type="entry name" value="HISTIDINE KINASE"/>
    <property type="match status" value="1"/>
</dbReference>
<keyword evidence="10" id="KW-0175">Coiled coil</keyword>
<dbReference type="SMART" id="SM00065">
    <property type="entry name" value="GAF"/>
    <property type="match status" value="2"/>
</dbReference>
<dbReference type="Pfam" id="PF08448">
    <property type="entry name" value="PAS_4"/>
    <property type="match status" value="1"/>
</dbReference>
<feature type="domain" description="PAC" evidence="15">
    <location>
        <begin position="947"/>
        <end position="999"/>
    </location>
</feature>
<dbReference type="Gene3D" id="3.30.565.10">
    <property type="entry name" value="Histidine kinase-like ATPase, C-terminal domain"/>
    <property type="match status" value="1"/>
</dbReference>
<evidence type="ECO:0000259" key="14">
    <source>
        <dbReference type="PROSITE" id="PS50112"/>
    </source>
</evidence>